<keyword evidence="1" id="KW-0732">Signal</keyword>
<dbReference type="AlphaFoldDB" id="A0A3A5K1I1"/>
<gene>
    <name evidence="2" type="ORF">D6029_06645</name>
</gene>
<dbReference type="EMBL" id="QZWH01000010">
    <property type="protein sequence ID" value="RJT26046.1"/>
    <property type="molecule type" value="Genomic_DNA"/>
</dbReference>
<dbReference type="OrthoDB" id="8913234at2"/>
<dbReference type="Proteomes" id="UP000276295">
    <property type="component" value="Unassembled WGS sequence"/>
</dbReference>
<name>A0A3A5K1I1_9ENTR</name>
<evidence type="ECO:0000256" key="1">
    <source>
        <dbReference type="SAM" id="SignalP"/>
    </source>
</evidence>
<keyword evidence="3" id="KW-1185">Reference proteome</keyword>
<organism evidence="2 3">
    <name type="scientific">Buttiauxella izardii</name>
    <dbReference type="NCBI Taxonomy" id="82991"/>
    <lineage>
        <taxon>Bacteria</taxon>
        <taxon>Pseudomonadati</taxon>
        <taxon>Pseudomonadota</taxon>
        <taxon>Gammaproteobacteria</taxon>
        <taxon>Enterobacterales</taxon>
        <taxon>Enterobacteriaceae</taxon>
        <taxon>Buttiauxella</taxon>
    </lineage>
</organism>
<feature type="chain" id="PRO_5017439856" evidence="1">
    <location>
        <begin position="22"/>
        <end position="106"/>
    </location>
</feature>
<reference evidence="2 3" key="1">
    <citation type="submission" date="2018-09" db="EMBL/GenBank/DDBJ databases">
        <title>Draft genome sequence of Buttiauxella izardii CCUG 35510T.</title>
        <authorList>
            <person name="Salva-Serra F."/>
            <person name="Marathe N."/>
            <person name="Moore E."/>
            <person name="Stadler-Svensson L."/>
            <person name="Engstrom-Jakobsson H."/>
        </authorList>
    </citation>
    <scope>NUCLEOTIDE SEQUENCE [LARGE SCALE GENOMIC DNA]</scope>
    <source>
        <strain evidence="2 3">CCUG 35510</strain>
    </source>
</reference>
<evidence type="ECO:0000313" key="2">
    <source>
        <dbReference type="EMBL" id="RJT26046.1"/>
    </source>
</evidence>
<evidence type="ECO:0000313" key="3">
    <source>
        <dbReference type="Proteomes" id="UP000276295"/>
    </source>
</evidence>
<protein>
    <submittedName>
        <fullName evidence="2">Uncharacterized protein</fullName>
    </submittedName>
</protein>
<feature type="signal peptide" evidence="1">
    <location>
        <begin position="1"/>
        <end position="21"/>
    </location>
</feature>
<dbReference type="RefSeq" id="WP_120064003.1">
    <property type="nucleotide sequence ID" value="NZ_QZWH01000010.1"/>
</dbReference>
<comment type="caution">
    <text evidence="2">The sequence shown here is derived from an EMBL/GenBank/DDBJ whole genome shotgun (WGS) entry which is preliminary data.</text>
</comment>
<accession>A0A3A5K1I1</accession>
<proteinExistence type="predicted"/>
<sequence>MRRVLIVAAASLWLLSGHAIALDASDFSDLEGYTVAKITKVDGDFEGCEYDKKITLINGWTLTCSTYHYSYSYSPQVAILSRDIGSGYSIKAVIGDYVYEMQPIRK</sequence>